<evidence type="ECO:0000313" key="10">
    <source>
        <dbReference type="Proteomes" id="UP001589755"/>
    </source>
</evidence>
<evidence type="ECO:0000256" key="5">
    <source>
        <dbReference type="ARBA" id="ARBA00023237"/>
    </source>
</evidence>
<evidence type="ECO:0000256" key="7">
    <source>
        <dbReference type="ARBA" id="ARBA00044505"/>
    </source>
</evidence>
<dbReference type="Proteomes" id="UP001589755">
    <property type="component" value="Unassembled WGS sequence"/>
</dbReference>
<comment type="caution">
    <text evidence="9">The sequence shown here is derived from an EMBL/GenBank/DDBJ whole genome shotgun (WGS) entry which is preliminary data.</text>
</comment>
<dbReference type="RefSeq" id="WP_261519355.1">
    <property type="nucleotide sequence ID" value="NZ_JAODNW010000003.1"/>
</dbReference>
<dbReference type="InterPro" id="IPR049857">
    <property type="entry name" value="Omp10-like"/>
</dbReference>
<organism evidence="9 10">
    <name type="scientific">Chelativorans intermedius</name>
    <dbReference type="NCBI Taxonomy" id="515947"/>
    <lineage>
        <taxon>Bacteria</taxon>
        <taxon>Pseudomonadati</taxon>
        <taxon>Pseudomonadota</taxon>
        <taxon>Alphaproteobacteria</taxon>
        <taxon>Hyphomicrobiales</taxon>
        <taxon>Phyllobacteriaceae</taxon>
        <taxon>Chelativorans</taxon>
    </lineage>
</organism>
<evidence type="ECO:0000256" key="4">
    <source>
        <dbReference type="ARBA" id="ARBA00023139"/>
    </source>
</evidence>
<comment type="subcellular location">
    <subcellularLocation>
        <location evidence="1">Cell outer membrane</location>
        <topology evidence="1">Lipid-anchor</topology>
    </subcellularLocation>
</comment>
<evidence type="ECO:0000313" key="9">
    <source>
        <dbReference type="EMBL" id="MFC0209096.1"/>
    </source>
</evidence>
<feature type="signal peptide" evidence="8">
    <location>
        <begin position="1"/>
        <end position="25"/>
    </location>
</feature>
<evidence type="ECO:0000256" key="2">
    <source>
        <dbReference type="ARBA" id="ARBA00022729"/>
    </source>
</evidence>
<keyword evidence="6" id="KW-0449">Lipoprotein</keyword>
<accession>A0ABV6D8W2</accession>
<evidence type="ECO:0000256" key="6">
    <source>
        <dbReference type="ARBA" id="ARBA00023288"/>
    </source>
</evidence>
<name>A0ABV6D8W2_9HYPH</name>
<sequence length="129" mass="13135">MVTTRKIASCAALLSLLAVSGCVGMGAGMGPGPAPARASNVDGEWVGAEGIRSTFRAGAFETRAPDTGEVLATGSYQEQPGGLVRISVQSRVRDPQIVDCLKVDAGGGRVHQLNCTSSSGQSFVLTRAG</sequence>
<gene>
    <name evidence="9" type="ORF">ACFFJ2_11880</name>
</gene>
<feature type="chain" id="PRO_5046948560" description="Outer membrane lipoprotein" evidence="8">
    <location>
        <begin position="26"/>
        <end position="129"/>
    </location>
</feature>
<dbReference type="EMBL" id="JBHLXD010000017">
    <property type="protein sequence ID" value="MFC0209096.1"/>
    <property type="molecule type" value="Genomic_DNA"/>
</dbReference>
<comment type="similarity">
    <text evidence="7">Belongs to the rhizobiaceae omp10 lipoprotein family.</text>
</comment>
<evidence type="ECO:0000256" key="1">
    <source>
        <dbReference type="ARBA" id="ARBA00004459"/>
    </source>
</evidence>
<dbReference type="PROSITE" id="PS51257">
    <property type="entry name" value="PROKAR_LIPOPROTEIN"/>
    <property type="match status" value="1"/>
</dbReference>
<protein>
    <recommendedName>
        <fullName evidence="11">Outer membrane lipoprotein</fullName>
    </recommendedName>
</protein>
<keyword evidence="3" id="KW-0472">Membrane</keyword>
<keyword evidence="4" id="KW-0564">Palmitate</keyword>
<keyword evidence="2 8" id="KW-0732">Signal</keyword>
<reference evidence="9 10" key="1">
    <citation type="submission" date="2024-09" db="EMBL/GenBank/DDBJ databases">
        <authorList>
            <person name="Sun Q."/>
            <person name="Mori K."/>
        </authorList>
    </citation>
    <scope>NUCLEOTIDE SEQUENCE [LARGE SCALE GENOMIC DNA]</scope>
    <source>
        <strain evidence="9 10">CCM 8543</strain>
    </source>
</reference>
<keyword evidence="10" id="KW-1185">Reference proteome</keyword>
<evidence type="ECO:0000256" key="3">
    <source>
        <dbReference type="ARBA" id="ARBA00023136"/>
    </source>
</evidence>
<proteinExistence type="inferred from homology"/>
<keyword evidence="5" id="KW-0998">Cell outer membrane</keyword>
<evidence type="ECO:0008006" key="11">
    <source>
        <dbReference type="Google" id="ProtNLM"/>
    </source>
</evidence>
<evidence type="ECO:0000256" key="8">
    <source>
        <dbReference type="SAM" id="SignalP"/>
    </source>
</evidence>
<dbReference type="Pfam" id="PF26368">
    <property type="entry name" value="OMP10"/>
    <property type="match status" value="1"/>
</dbReference>